<feature type="domain" description="Exonuclease VII large subunit C-terminal" evidence="6">
    <location>
        <begin position="132"/>
        <end position="413"/>
    </location>
</feature>
<evidence type="ECO:0000259" key="7">
    <source>
        <dbReference type="Pfam" id="PF13742"/>
    </source>
</evidence>
<dbReference type="EC" id="3.1.11.6" evidence="5"/>
<comment type="caution">
    <text evidence="8">The sequence shown here is derived from an EMBL/GenBank/DDBJ whole genome shotgun (WGS) entry which is preliminary data.</text>
</comment>
<evidence type="ECO:0000256" key="5">
    <source>
        <dbReference type="RuleBase" id="RU004355"/>
    </source>
</evidence>
<reference evidence="8 9" key="1">
    <citation type="submission" date="2017-09" db="EMBL/GenBank/DDBJ databases">
        <title>Depth-based differentiation of microbial function through sediment-hosted aquifers and enrichment of novel symbionts in the deep terrestrial subsurface.</title>
        <authorList>
            <person name="Probst A.J."/>
            <person name="Ladd B."/>
            <person name="Jarett J.K."/>
            <person name="Geller-Mcgrath D.E."/>
            <person name="Sieber C.M."/>
            <person name="Emerson J.B."/>
            <person name="Anantharaman K."/>
            <person name="Thomas B.C."/>
            <person name="Malmstrom R."/>
            <person name="Stieglmeier M."/>
            <person name="Klingl A."/>
            <person name="Woyke T."/>
            <person name="Ryan C.M."/>
            <person name="Banfield J.F."/>
        </authorList>
    </citation>
    <scope>NUCLEOTIDE SEQUENCE [LARGE SCALE GENOMIC DNA]</scope>
    <source>
        <strain evidence="8">CG10_big_fil_rev_8_21_14_0_10_45_14</strain>
    </source>
</reference>
<keyword evidence="2 5" id="KW-0540">Nuclease</keyword>
<evidence type="ECO:0000256" key="2">
    <source>
        <dbReference type="ARBA" id="ARBA00022722"/>
    </source>
</evidence>
<protein>
    <recommendedName>
        <fullName evidence="5">Exodeoxyribonuclease 7 large subunit</fullName>
        <ecNumber evidence="5">3.1.11.6</ecNumber>
    </recommendedName>
</protein>
<comment type="subcellular location">
    <subcellularLocation>
        <location evidence="5">Cytoplasm</location>
    </subcellularLocation>
</comment>
<dbReference type="GO" id="GO:0008855">
    <property type="term" value="F:exodeoxyribonuclease VII activity"/>
    <property type="evidence" value="ECO:0007669"/>
    <property type="project" value="UniProtKB-UniRule"/>
</dbReference>
<keyword evidence="3 5" id="KW-0378">Hydrolase</keyword>
<evidence type="ECO:0000313" key="9">
    <source>
        <dbReference type="Proteomes" id="UP000230833"/>
    </source>
</evidence>
<evidence type="ECO:0000256" key="1">
    <source>
        <dbReference type="ARBA" id="ARBA00022490"/>
    </source>
</evidence>
<dbReference type="AlphaFoldDB" id="A0A2H0RKI1"/>
<evidence type="ECO:0000256" key="4">
    <source>
        <dbReference type="ARBA" id="ARBA00022839"/>
    </source>
</evidence>
<dbReference type="GO" id="GO:0006308">
    <property type="term" value="P:DNA catabolic process"/>
    <property type="evidence" value="ECO:0007669"/>
    <property type="project" value="UniProtKB-UniRule"/>
</dbReference>
<comment type="catalytic activity">
    <reaction evidence="5">
        <text>Exonucleolytic cleavage in either 5'- to 3'- or 3'- to 5'-direction to yield nucleoside 5'-phosphates.</text>
        <dbReference type="EC" id="3.1.11.6"/>
    </reaction>
</comment>
<dbReference type="Pfam" id="PF02601">
    <property type="entry name" value="Exonuc_VII_L"/>
    <property type="match status" value="1"/>
</dbReference>
<dbReference type="InterPro" id="IPR020579">
    <property type="entry name" value="Exonuc_VII_lsu_C"/>
</dbReference>
<proteinExistence type="inferred from homology"/>
<evidence type="ECO:0000313" key="8">
    <source>
        <dbReference type="EMBL" id="PIR46998.1"/>
    </source>
</evidence>
<dbReference type="GO" id="GO:0003676">
    <property type="term" value="F:nucleic acid binding"/>
    <property type="evidence" value="ECO:0007669"/>
    <property type="project" value="InterPro"/>
</dbReference>
<accession>A0A2H0RKI1</accession>
<dbReference type="NCBIfam" id="TIGR00237">
    <property type="entry name" value="xseA"/>
    <property type="match status" value="1"/>
</dbReference>
<dbReference type="InterPro" id="IPR025824">
    <property type="entry name" value="OB-fold_nuc-bd_dom"/>
</dbReference>
<dbReference type="Proteomes" id="UP000230833">
    <property type="component" value="Unassembled WGS sequence"/>
</dbReference>
<gene>
    <name evidence="8" type="primary">xseA</name>
    <name evidence="8" type="ORF">COV07_01300</name>
</gene>
<dbReference type="PANTHER" id="PTHR30008:SF0">
    <property type="entry name" value="EXODEOXYRIBONUCLEASE 7 LARGE SUBUNIT"/>
    <property type="match status" value="1"/>
</dbReference>
<evidence type="ECO:0000259" key="6">
    <source>
        <dbReference type="Pfam" id="PF02601"/>
    </source>
</evidence>
<dbReference type="Pfam" id="PF13742">
    <property type="entry name" value="tRNA_anti_2"/>
    <property type="match status" value="1"/>
</dbReference>
<dbReference type="EMBL" id="PCYL01000015">
    <property type="protein sequence ID" value="PIR46998.1"/>
    <property type="molecule type" value="Genomic_DNA"/>
</dbReference>
<dbReference type="GO" id="GO:0009318">
    <property type="term" value="C:exodeoxyribonuclease VII complex"/>
    <property type="evidence" value="ECO:0007669"/>
    <property type="project" value="UniProtKB-UniRule"/>
</dbReference>
<comment type="similarity">
    <text evidence="5">Belongs to the XseA family.</text>
</comment>
<keyword evidence="4 5" id="KW-0269">Exonuclease</keyword>
<dbReference type="GO" id="GO:0005737">
    <property type="term" value="C:cytoplasm"/>
    <property type="evidence" value="ECO:0007669"/>
    <property type="project" value="UniProtKB-SubCell"/>
</dbReference>
<organism evidence="8 9">
    <name type="scientific">Candidatus Vogelbacteria bacterium CG10_big_fil_rev_8_21_14_0_10_45_14</name>
    <dbReference type="NCBI Taxonomy" id="1975042"/>
    <lineage>
        <taxon>Bacteria</taxon>
        <taxon>Candidatus Vogeliibacteriota</taxon>
    </lineage>
</organism>
<keyword evidence="1" id="KW-0963">Cytoplasm</keyword>
<dbReference type="PANTHER" id="PTHR30008">
    <property type="entry name" value="EXODEOXYRIBONUCLEASE 7 LARGE SUBUNIT"/>
    <property type="match status" value="1"/>
</dbReference>
<dbReference type="InterPro" id="IPR003753">
    <property type="entry name" value="Exonuc_VII_L"/>
</dbReference>
<sequence>MSEEPILSPFDVIPLSVGQFLDVVNIALRGSPASVYGEVVEVKESSKWVSFTLKDKEEEAILKCVLGVWQYRRIGVRLEDGMEIRVKGNPSISKRFGSFGFWVEEIEPLGEGSLKRAYELLQKQLAMEGLFNRKRALSEFVRSVVVITSRDGVVIQDFKKNLIKRGIKVSLLDTRVEGQSAVPGLLSCIEFVSKTDGRFDVLVVMRGGGSLESMQAFNNEAVVRALFAVPIPTVAAIGHDVNVPLVAMVADREVSTPTAAAIALNQSWDRLSIGLPVLASKIVERYAVSLPKERVERAVERMLTRFGAVLSNFSHHGTLYASRIMNAYSRLFQEVNKLEHALLRCADRLGNAIIRANDSVSRVSRLLTLADPGRNLRLGYSIIFDSGGKVLKSIESVRKGDTLRSKLSDGEVSGTVDEILGER</sequence>
<evidence type="ECO:0000256" key="3">
    <source>
        <dbReference type="ARBA" id="ARBA00022801"/>
    </source>
</evidence>
<dbReference type="CDD" id="cd04489">
    <property type="entry name" value="ExoVII_LU_OBF"/>
    <property type="match status" value="1"/>
</dbReference>
<feature type="domain" description="OB-fold nucleic acid binding" evidence="7">
    <location>
        <begin position="32"/>
        <end position="107"/>
    </location>
</feature>
<name>A0A2H0RKI1_9BACT</name>